<evidence type="ECO:0000313" key="5">
    <source>
        <dbReference type="EMBL" id="MDA5193390.1"/>
    </source>
</evidence>
<dbReference type="PANTHER" id="PTHR33619">
    <property type="entry name" value="POLYSACCHARIDE EXPORT PROTEIN GFCE-RELATED"/>
    <property type="match status" value="1"/>
</dbReference>
<dbReference type="GO" id="GO:0015159">
    <property type="term" value="F:polysaccharide transmembrane transporter activity"/>
    <property type="evidence" value="ECO:0007669"/>
    <property type="project" value="InterPro"/>
</dbReference>
<dbReference type="InterPro" id="IPR010425">
    <property type="entry name" value="Caps_synth_GfcC-like_C"/>
</dbReference>
<evidence type="ECO:0000256" key="1">
    <source>
        <dbReference type="SAM" id="MobiDB-lite"/>
    </source>
</evidence>
<feature type="domain" description="Capsule biosynthesis GfcC-like C-terminal" evidence="3">
    <location>
        <begin position="854"/>
        <end position="938"/>
    </location>
</feature>
<feature type="region of interest" description="Disordered" evidence="1">
    <location>
        <begin position="553"/>
        <end position="572"/>
    </location>
</feature>
<dbReference type="EMBL" id="JANWOI010000002">
    <property type="protein sequence ID" value="MDA5193390.1"/>
    <property type="molecule type" value="Genomic_DNA"/>
</dbReference>
<reference evidence="5" key="2">
    <citation type="journal article" date="2023" name="Syst. Appl. Microbiol.">
        <title>Govania unica gen. nov., sp. nov., a rare biosphere bacterium that represents a novel family in the class Alphaproteobacteria.</title>
        <authorList>
            <person name="Vandamme P."/>
            <person name="Peeters C."/>
            <person name="Hettiarachchi A."/>
            <person name="Cnockaert M."/>
            <person name="Carlier A."/>
        </authorList>
    </citation>
    <scope>NUCLEOTIDE SEQUENCE</scope>
    <source>
        <strain evidence="5">LMG 31809</strain>
    </source>
</reference>
<dbReference type="Proteomes" id="UP001141619">
    <property type="component" value="Unassembled WGS sequence"/>
</dbReference>
<reference evidence="5" key="1">
    <citation type="submission" date="2022-08" db="EMBL/GenBank/DDBJ databases">
        <authorList>
            <person name="Vandamme P."/>
            <person name="Hettiarachchi A."/>
            <person name="Peeters C."/>
            <person name="Cnockaert M."/>
            <person name="Carlier A."/>
        </authorList>
    </citation>
    <scope>NUCLEOTIDE SEQUENCE</scope>
    <source>
        <strain evidence="5">LMG 31809</strain>
    </source>
</reference>
<evidence type="ECO:0000259" key="3">
    <source>
        <dbReference type="Pfam" id="PF06251"/>
    </source>
</evidence>
<feature type="compositionally biased region" description="Low complexity" evidence="1">
    <location>
        <begin position="560"/>
        <end position="572"/>
    </location>
</feature>
<evidence type="ECO:0000259" key="4">
    <source>
        <dbReference type="Pfam" id="PF10531"/>
    </source>
</evidence>
<dbReference type="AlphaFoldDB" id="A0A9X3TXA6"/>
<dbReference type="Gene3D" id="3.10.560.10">
    <property type="entry name" value="Outer membrane lipoprotein wza domain like"/>
    <property type="match status" value="3"/>
</dbReference>
<evidence type="ECO:0000313" key="6">
    <source>
        <dbReference type="Proteomes" id="UP001141619"/>
    </source>
</evidence>
<protein>
    <submittedName>
        <fullName evidence="5">SLBB domain-containing protein</fullName>
    </submittedName>
</protein>
<accession>A0A9X3TXA6</accession>
<feature type="region of interest" description="Disordered" evidence="1">
    <location>
        <begin position="48"/>
        <end position="81"/>
    </location>
</feature>
<dbReference type="PANTHER" id="PTHR33619:SF3">
    <property type="entry name" value="POLYSACCHARIDE EXPORT PROTEIN GFCE-RELATED"/>
    <property type="match status" value="1"/>
</dbReference>
<proteinExistence type="predicted"/>
<dbReference type="InterPro" id="IPR019554">
    <property type="entry name" value="Soluble_ligand-bd"/>
</dbReference>
<evidence type="ECO:0000256" key="2">
    <source>
        <dbReference type="SAM" id="SignalP"/>
    </source>
</evidence>
<dbReference type="InterPro" id="IPR049712">
    <property type="entry name" value="Poly_export"/>
</dbReference>
<feature type="domain" description="Soluble ligand binding" evidence="4">
    <location>
        <begin position="714"/>
        <end position="747"/>
    </location>
</feature>
<dbReference type="RefSeq" id="WP_274943092.1">
    <property type="nucleotide sequence ID" value="NZ_JANWOI010000002.1"/>
</dbReference>
<feature type="domain" description="Soluble ligand binding" evidence="4">
    <location>
        <begin position="622"/>
        <end position="659"/>
    </location>
</feature>
<feature type="compositionally biased region" description="Polar residues" evidence="1">
    <location>
        <begin position="49"/>
        <end position="73"/>
    </location>
</feature>
<feature type="domain" description="Soluble ligand binding" evidence="4">
    <location>
        <begin position="211"/>
        <end position="253"/>
    </location>
</feature>
<organism evidence="5 6">
    <name type="scientific">Govanella unica</name>
    <dbReference type="NCBI Taxonomy" id="2975056"/>
    <lineage>
        <taxon>Bacteria</taxon>
        <taxon>Pseudomonadati</taxon>
        <taxon>Pseudomonadota</taxon>
        <taxon>Alphaproteobacteria</taxon>
        <taxon>Emcibacterales</taxon>
        <taxon>Govanellaceae</taxon>
        <taxon>Govanella</taxon>
    </lineage>
</organism>
<dbReference type="Pfam" id="PF06251">
    <property type="entry name" value="Caps_syn_GfcC_C"/>
    <property type="match status" value="1"/>
</dbReference>
<keyword evidence="2" id="KW-0732">Signal</keyword>
<keyword evidence="6" id="KW-1185">Reference proteome</keyword>
<comment type="caution">
    <text evidence="5">The sequence shown here is derived from an EMBL/GenBank/DDBJ whole genome shotgun (WGS) entry which is preliminary data.</text>
</comment>
<dbReference type="Pfam" id="PF10531">
    <property type="entry name" value="SLBB"/>
    <property type="match status" value="4"/>
</dbReference>
<feature type="signal peptide" evidence="2">
    <location>
        <begin position="1"/>
        <end position="31"/>
    </location>
</feature>
<sequence length="952" mass="102829">MMGTDRGRKKAPRLFLTCLSALTVITGFAFSDVTQAQGIDSSIIKKFEQQMQRGGNRSTQTSPVDQSRNQSDTVENDLGRPQDIEALRRQAKPSAIELDYESRTNEKLKQFGYDMFGRSIAGGGQVTGRIPDHYVVGIGDEVVVTFNGPEPRSISTQVDSEGRLVVEGLPPIAAAGRRFGDLEAEIKARTHSSLIGTEAFVSIGGARAVSVYVVGEVDRPGLYRLTSMSSVLEALTLAGGVKKTGSLRAIKVGGRTVDLYHVFGGTSTVDLHVTDGARIVVPPLGPTVAIAGGVVRPGIYELPKGSSQSLSSILGMAGGSLRPRGYSYVLNRIEADGRQNIATIASVDQAAHDGDILTVGLRRDVQVGGVSMVGHVRTPGLRSIREVPTIKDLLGDGMMMKDQPYMLFGVVESSDPTTQARLLRPFSPEQVIYGKENFPLRDKDRVILFGQAQVDFLTALETRRVVLTGVYDPKAIARDEPRQDSKPSKRPERCEPLEDLARIVSDTKSDRYVTAIRAVFVQLDVTNEEIGKSETSLAERKSVGAAKLGISSDGSTQIEQPATPQQVMQQQPLPYQTLEQLEEEAAEKKQEEERREVACPQIYREVRGLLPFVLEYVASADGAVRRPGVYPLVDGTPLSSLIAVAGGTVFNADLTNLELIGSDLNPETGANGGVTGQLVVDATTTDLTRITLSPASGVRFNSKTTNQEAGAVLLSGEFKRPGVYPIQRGEKLSDIIARAGGLSEHAYPYGAVFTRTRVKEEQKRGFERTARELNLGLATAALKQRDLKPETLMAGQQLADKLATADVLGRVVIEADPRVLVERPELDTVLEPGDRIVMPKRPNYVLMIGDLLNPGALQFIKGKRVQDYVHESGGPLRTADDGRTFVVYPNGVARPVKLSSWGFSTNVTVPPGTAIVVPKDVEPIDTMQLVRDISAIFSQLAVSAASIAVISR</sequence>
<gene>
    <name evidence="5" type="ORF">NYP16_05390</name>
</gene>
<name>A0A9X3TXA6_9PROT</name>
<feature type="domain" description="Soluble ligand binding" evidence="4">
    <location>
        <begin position="288"/>
        <end position="326"/>
    </location>
</feature>
<feature type="chain" id="PRO_5040973867" evidence="2">
    <location>
        <begin position="32"/>
        <end position="952"/>
    </location>
</feature>